<dbReference type="OMA" id="CEQMGSV"/>
<evidence type="ECO:0000313" key="6">
    <source>
        <dbReference type="Ensembl" id="ENSMMOP00000001646.1"/>
    </source>
</evidence>
<evidence type="ECO:0000313" key="7">
    <source>
        <dbReference type="Proteomes" id="UP000261620"/>
    </source>
</evidence>
<comment type="subcellular location">
    <subcellularLocation>
        <location evidence="1">Nucleus</location>
    </subcellularLocation>
</comment>
<protein>
    <recommendedName>
        <fullName evidence="2">Musculoskeletal embryonic nuclear protein 1</fullName>
    </recommendedName>
</protein>
<proteinExistence type="inferred from homology"/>
<evidence type="ECO:0000256" key="1">
    <source>
        <dbReference type="ARBA" id="ARBA00004123"/>
    </source>
</evidence>
<dbReference type="GO" id="GO:0042246">
    <property type="term" value="P:tissue regeneration"/>
    <property type="evidence" value="ECO:0007669"/>
    <property type="project" value="InterPro"/>
</dbReference>
<dbReference type="AlphaFoldDB" id="A0A3Q3VKM6"/>
<evidence type="ECO:0000256" key="5">
    <source>
        <dbReference type="SAM" id="MobiDB-lite"/>
    </source>
</evidence>
<dbReference type="Proteomes" id="UP000261620">
    <property type="component" value="Unplaced"/>
</dbReference>
<dbReference type="STRING" id="94237.ENSMMOP00000001646"/>
<keyword evidence="3" id="KW-0539">Nucleus</keyword>
<dbReference type="Pfam" id="PF15682">
    <property type="entry name" value="Mustang"/>
    <property type="match status" value="1"/>
</dbReference>
<dbReference type="GO" id="GO:0002062">
    <property type="term" value="P:chondrocyte differentiation"/>
    <property type="evidence" value="ECO:0007669"/>
    <property type="project" value="InterPro"/>
</dbReference>
<comment type="similarity">
    <text evidence="4">Belongs to the MUSTN1 family.</text>
</comment>
<sequence>LLQPDEVKKKKRPPMKEEDLKGARSKLGLRGEVKSKTYEVMVECERMGKVAPSVFSGVRTGTETSLEKPAPTKTSGASTIKLGE</sequence>
<dbReference type="GO" id="GO:0035988">
    <property type="term" value="P:chondrocyte proliferation"/>
    <property type="evidence" value="ECO:0007669"/>
    <property type="project" value="InterPro"/>
</dbReference>
<organism evidence="6 7">
    <name type="scientific">Mola mola</name>
    <name type="common">Ocean sunfish</name>
    <name type="synonym">Tetraodon mola</name>
    <dbReference type="NCBI Taxonomy" id="94237"/>
    <lineage>
        <taxon>Eukaryota</taxon>
        <taxon>Metazoa</taxon>
        <taxon>Chordata</taxon>
        <taxon>Craniata</taxon>
        <taxon>Vertebrata</taxon>
        <taxon>Euteleostomi</taxon>
        <taxon>Actinopterygii</taxon>
        <taxon>Neopterygii</taxon>
        <taxon>Teleostei</taxon>
        <taxon>Neoteleostei</taxon>
        <taxon>Acanthomorphata</taxon>
        <taxon>Eupercaria</taxon>
        <taxon>Tetraodontiformes</taxon>
        <taxon>Molidae</taxon>
        <taxon>Mola</taxon>
    </lineage>
</organism>
<evidence type="ECO:0000256" key="4">
    <source>
        <dbReference type="ARBA" id="ARBA00044950"/>
    </source>
</evidence>
<dbReference type="GO" id="GO:0005634">
    <property type="term" value="C:nucleus"/>
    <property type="evidence" value="ECO:0007669"/>
    <property type="project" value="UniProtKB-SubCell"/>
</dbReference>
<dbReference type="Ensembl" id="ENSMMOT00000001676.1">
    <property type="protein sequence ID" value="ENSMMOP00000001646.1"/>
    <property type="gene ID" value="ENSMMOG00000001381.1"/>
</dbReference>
<keyword evidence="7" id="KW-1185">Reference proteome</keyword>
<evidence type="ECO:0000256" key="2">
    <source>
        <dbReference type="ARBA" id="ARBA00018401"/>
    </source>
</evidence>
<evidence type="ECO:0000256" key="3">
    <source>
        <dbReference type="ARBA" id="ARBA00023242"/>
    </source>
</evidence>
<reference evidence="6" key="1">
    <citation type="submission" date="2025-08" db="UniProtKB">
        <authorList>
            <consortium name="Ensembl"/>
        </authorList>
    </citation>
    <scope>IDENTIFICATION</scope>
</reference>
<feature type="region of interest" description="Disordered" evidence="5">
    <location>
        <begin position="60"/>
        <end position="84"/>
    </location>
</feature>
<feature type="region of interest" description="Disordered" evidence="5">
    <location>
        <begin position="1"/>
        <end position="25"/>
    </location>
</feature>
<feature type="compositionally biased region" description="Basic and acidic residues" evidence="5">
    <location>
        <begin position="1"/>
        <end position="22"/>
    </location>
</feature>
<reference evidence="6" key="2">
    <citation type="submission" date="2025-09" db="UniProtKB">
        <authorList>
            <consortium name="Ensembl"/>
        </authorList>
    </citation>
    <scope>IDENTIFICATION</scope>
</reference>
<name>A0A3Q3VKM6_MOLML</name>
<dbReference type="InterPro" id="IPR031394">
    <property type="entry name" value="MUSTN1"/>
</dbReference>
<accession>A0A3Q3VKM6</accession>